<feature type="binding site" evidence="14">
    <location>
        <position position="1064"/>
    </location>
    <ligand>
        <name>ATP</name>
        <dbReference type="ChEBI" id="CHEBI:30616"/>
    </ligand>
</feature>
<keyword evidence="8 16" id="KW-1278">Translocase</keyword>
<feature type="transmembrane region" description="Helical" evidence="16">
    <location>
        <begin position="1380"/>
        <end position="1404"/>
    </location>
</feature>
<feature type="binding site" evidence="14">
    <location>
        <position position="984"/>
    </location>
    <ligand>
        <name>ATP</name>
        <dbReference type="ChEBI" id="CHEBI:30616"/>
    </ligand>
</feature>
<evidence type="ECO:0000256" key="5">
    <source>
        <dbReference type="ARBA" id="ARBA00022741"/>
    </source>
</evidence>
<comment type="caution">
    <text evidence="20">The sequence shown here is derived from an EMBL/GenBank/DDBJ whole genome shotgun (WGS) entry which is preliminary data.</text>
</comment>
<keyword evidence="6 14" id="KW-0067">ATP-binding</keyword>
<feature type="region of interest" description="Disordered" evidence="17">
    <location>
        <begin position="1502"/>
        <end position="1537"/>
    </location>
</feature>
<dbReference type="GO" id="GO:0005802">
    <property type="term" value="C:trans-Golgi network"/>
    <property type="evidence" value="ECO:0007669"/>
    <property type="project" value="TreeGrafter"/>
</dbReference>
<dbReference type="GO" id="GO:0032456">
    <property type="term" value="P:endocytic recycling"/>
    <property type="evidence" value="ECO:0007669"/>
    <property type="project" value="TreeGrafter"/>
</dbReference>
<dbReference type="InterPro" id="IPR032631">
    <property type="entry name" value="P-type_ATPase_N"/>
</dbReference>
<dbReference type="GO" id="GO:0140346">
    <property type="term" value="F:phosphatidylserine flippase activity"/>
    <property type="evidence" value="ECO:0007669"/>
    <property type="project" value="UniProtKB-ARBA"/>
</dbReference>
<dbReference type="Pfam" id="PF16209">
    <property type="entry name" value="PhoLip_ATPase_N"/>
    <property type="match status" value="1"/>
</dbReference>
<dbReference type="OrthoDB" id="377733at2759"/>
<feature type="binding site" evidence="14">
    <location>
        <position position="771"/>
    </location>
    <ligand>
        <name>ATP</name>
        <dbReference type="ChEBI" id="CHEBI:30616"/>
    </ligand>
</feature>
<feature type="binding site" evidence="15">
    <location>
        <position position="1183"/>
    </location>
    <ligand>
        <name>Mg(2+)</name>
        <dbReference type="ChEBI" id="CHEBI:18420"/>
    </ligand>
</feature>
<feature type="binding site" evidence="14">
    <location>
        <position position="1066"/>
    </location>
    <ligand>
        <name>ATP</name>
        <dbReference type="ChEBI" id="CHEBI:30616"/>
    </ligand>
</feature>
<evidence type="ECO:0000256" key="8">
    <source>
        <dbReference type="ARBA" id="ARBA00022967"/>
    </source>
</evidence>
<proteinExistence type="inferred from homology"/>
<dbReference type="EC" id="7.6.2.1" evidence="16"/>
<dbReference type="FunFam" id="3.40.50.1000:FF:000172">
    <property type="entry name" value="Phospholipid-transporting ATPase"/>
    <property type="match status" value="1"/>
</dbReference>
<feature type="binding site" evidence="14">
    <location>
        <position position="796"/>
    </location>
    <ligand>
        <name>ATP</name>
        <dbReference type="ChEBI" id="CHEBI:30616"/>
    </ligand>
</feature>
<evidence type="ECO:0000256" key="9">
    <source>
        <dbReference type="ARBA" id="ARBA00022989"/>
    </source>
</evidence>
<feature type="region of interest" description="Disordered" evidence="17">
    <location>
        <begin position="48"/>
        <end position="70"/>
    </location>
</feature>
<dbReference type="InterPro" id="IPR023214">
    <property type="entry name" value="HAD_sf"/>
</dbReference>
<evidence type="ECO:0000256" key="14">
    <source>
        <dbReference type="PIRSR" id="PIRSR606539-2"/>
    </source>
</evidence>
<comment type="catalytic activity">
    <reaction evidence="12">
        <text>a 1,2-diacyl-sn-glycero-3-phosphoethanolamine(out) + ATP + H2O = a 1,2-diacyl-sn-glycero-3-phosphoethanolamine(in) + ADP + phosphate + H(+)</text>
        <dbReference type="Rhea" id="RHEA:66132"/>
        <dbReference type="ChEBI" id="CHEBI:15377"/>
        <dbReference type="ChEBI" id="CHEBI:15378"/>
        <dbReference type="ChEBI" id="CHEBI:30616"/>
        <dbReference type="ChEBI" id="CHEBI:43474"/>
        <dbReference type="ChEBI" id="CHEBI:64612"/>
        <dbReference type="ChEBI" id="CHEBI:456216"/>
    </reaction>
    <physiologicalReaction direction="left-to-right" evidence="12">
        <dbReference type="Rhea" id="RHEA:66133"/>
    </physiologicalReaction>
</comment>
<feature type="binding site" evidence="14">
    <location>
        <position position="1158"/>
    </location>
    <ligand>
        <name>ATP</name>
        <dbReference type="ChEBI" id="CHEBI:30616"/>
    </ligand>
</feature>
<protein>
    <recommendedName>
        <fullName evidence="16">Phospholipid-transporting ATPase</fullName>
        <ecNumber evidence="16">7.6.2.1</ecNumber>
    </recommendedName>
</protein>
<feature type="compositionally biased region" description="Acidic residues" evidence="17">
    <location>
        <begin position="48"/>
        <end position="68"/>
    </location>
</feature>
<feature type="transmembrane region" description="Helical" evidence="16">
    <location>
        <begin position="429"/>
        <end position="453"/>
    </location>
</feature>
<dbReference type="Pfam" id="PF00702">
    <property type="entry name" value="Hydrolase"/>
    <property type="match status" value="1"/>
</dbReference>
<keyword evidence="7 15" id="KW-0460">Magnesium</keyword>
<sequence length="1602" mass="182845">MPDTPSKRKRAASLRTQLFNKHMYELFNGNNGQDIELAYVNEMDGDENQQLEDEDELEEDDIEEDNDQFENKGRPTLFTKLMDVLLNRKRIVRSKDGRQIPISLDYETAEYRRYAYKNGNLLIDERTEQPYVDNQITSSRYTVYSFLPRQIYAQFSKLANIYFFLIAILQMIPGWSTTGSYTTIIPLCVFMGISMTREAFDDFKRHQLDREENDKTVKVLRKTNGSYNNFMATSQNFTELNNNRSKLPAQGTLDTRFHNFELLSERHGVNIEKRKWKDLRVGDFVLLNQDDWVPADLLLLASDGENNECFIETMALDGETNLKNRQPSAQLSKLAGAASGLANINAKVIVEDPNIDLYNFEGNLDLENDQTGESIKHPLDLENVVLRGSILRNTENVVGMVIFTGEETKVRMNAIKNPRLKAPKLQPKVNLIVIFMVIVVTAMSLFSYLAHIINNRRYINGDQAWYLFQQDAGTAPTIMSFIIMYNTIIPLSLYVTMEIIKLIQSKLMEWDIDMYHPVTDTPCETRTATILEELGQVSYIFSDKTGTLTENKMLFRKFSLCGSSWIHKADPSANEDQLPSIQLTTDVETVSPEGNEITGDHSDEFLSRQSFANDAAKTSVKYKGNSGAIYSGRPSMRSLAGEEEQSLHSRSSNTTSRPTNLKSSLDLIKFIQLHPNSLFAHKARFFILSLALCHSCLPKRCNIKDDGETNEDPIEYQSSSPDELALVTAARDLGYIVLNRNGKILTIKSFPNGFEKEPLLEDYEIMETIDFNSNRKRMSVLVKTPNEPNRILLVCKGADNVILERLPNHKDARQKMEEFNISTKERKEAEAEVVLQQRRSLERNATDDDVASNRLRSSLSSMPKGSLSLKAMKKSFSNKSHHGEFQVNSIGQFLDTIKKADEEIDDVILHSRKSVQKHQQKRYGNIKSIPYAGPQQAIPWENSCSSHDQNMWDYIGSDELISNEGYLLERTLQAIDEFSTEGLRTLLYGYKWIDSSDYMEWEMRYRTAKTSLTDRRAKVEKVGEEIEDNLELIGATAIEDRLQDGVAESIEKIRRAGIKMWMLTGDKRETAINIGYSCKLIYDYSTVVILTENDENIISKMNAVSQEIDSGNIAHCVLVINGATLAIFESNPILLSVFVELCTKTDSVICCRASPSQKALMVTNIRNINKDQVTLAIGDGANDIAMIQSADIGVGIAGKEGLQASRSSDYSIAQFRFLIKMLFVHGRYNYIRTSKFVLCTFYKELTFYMTQMIFQRYTMFSGSSMYESWALSMYNTLFTSLPVLCIGMFEKDLKPMTLLAVPELYTAGRLDKAFNLPIFCQWIILGTLNSLLITFLNVTAWGESALKDNTLYPLGVVIYTSIVILVNLKCQFVETHDRNWLAFASVAISIIGWFVWCCILPLVYTDGFIYDVSTGLYHHFGRDITFWCAVLVLAASSVMVDVIYKTVKVMLWPTDTDIFKHLEQKDEIRKKLEFGAYNEMKQGWTWERDPSTLSVYKDKVFPSSRSRANSQQSSNKEGSSHKNKHNNNSDTLVSETTHTLDLNYDDKRYEMLPSGKLIKRQELEEEQKTNHLLPKKLRFNMKNTESNENIRAIVEQRMHDLE</sequence>
<dbReference type="GO" id="GO:0006892">
    <property type="term" value="P:post-Golgi vesicle-mediated transport"/>
    <property type="evidence" value="ECO:0007669"/>
    <property type="project" value="TreeGrafter"/>
</dbReference>
<dbReference type="Pfam" id="PF16212">
    <property type="entry name" value="PhoLip_ATPase_C"/>
    <property type="match status" value="1"/>
</dbReference>
<dbReference type="Pfam" id="PF13246">
    <property type="entry name" value="Cation_ATPase"/>
    <property type="match status" value="1"/>
</dbReference>
<keyword evidence="4 15" id="KW-0479">Metal-binding</keyword>
<dbReference type="Gene3D" id="3.40.1110.10">
    <property type="entry name" value="Calcium-transporting ATPase, cytoplasmic domain N"/>
    <property type="match status" value="1"/>
</dbReference>
<evidence type="ECO:0000256" key="10">
    <source>
        <dbReference type="ARBA" id="ARBA00023136"/>
    </source>
</evidence>
<feature type="binding site" evidence="15">
    <location>
        <position position="1179"/>
    </location>
    <ligand>
        <name>Mg(2+)</name>
        <dbReference type="ChEBI" id="CHEBI:18420"/>
    </ligand>
</feature>
<evidence type="ECO:0000256" key="12">
    <source>
        <dbReference type="ARBA" id="ARBA00049128"/>
    </source>
</evidence>
<dbReference type="GO" id="GO:0005524">
    <property type="term" value="F:ATP binding"/>
    <property type="evidence" value="ECO:0007669"/>
    <property type="project" value="UniProtKB-UniRule"/>
</dbReference>
<keyword evidence="5 14" id="KW-0547">Nucleotide-binding</keyword>
<comment type="cofactor">
    <cofactor evidence="15">
        <name>Mg(2+)</name>
        <dbReference type="ChEBI" id="CHEBI:18420"/>
    </cofactor>
</comment>
<gene>
    <name evidence="20" type="ORF">ZYGR_0A03290</name>
</gene>
<keyword evidence="9 16" id="KW-1133">Transmembrane helix</keyword>
<evidence type="ECO:0000256" key="16">
    <source>
        <dbReference type="RuleBase" id="RU362033"/>
    </source>
</evidence>
<dbReference type="SUPFAM" id="SSF56784">
    <property type="entry name" value="HAD-like"/>
    <property type="match status" value="1"/>
</dbReference>
<reference evidence="20 21" key="1">
    <citation type="submission" date="2016-08" db="EMBL/GenBank/DDBJ databases">
        <title>Draft genome sequence of allopolyploid Zygosaccharomyces rouxii.</title>
        <authorList>
            <person name="Watanabe J."/>
            <person name="Uehara K."/>
            <person name="Mogi Y."/>
            <person name="Tsukioka Y."/>
        </authorList>
    </citation>
    <scope>NUCLEOTIDE SEQUENCE [LARGE SCALE GENOMIC DNA]</scope>
    <source>
        <strain evidence="20 21">NBRC 110957</strain>
    </source>
</reference>
<dbReference type="PANTHER" id="PTHR24092">
    <property type="entry name" value="PROBABLE PHOSPHOLIPID-TRANSPORTING ATPASE"/>
    <property type="match status" value="1"/>
</dbReference>
<dbReference type="InterPro" id="IPR001757">
    <property type="entry name" value="P_typ_ATPase"/>
</dbReference>
<dbReference type="SUPFAM" id="SSF81653">
    <property type="entry name" value="Calcium ATPase, transduction domain A"/>
    <property type="match status" value="1"/>
</dbReference>
<feature type="region of interest" description="Disordered" evidence="17">
    <location>
        <begin position="838"/>
        <end position="864"/>
    </location>
</feature>
<feature type="binding site" evidence="15">
    <location>
        <position position="545"/>
    </location>
    <ligand>
        <name>Mg(2+)</name>
        <dbReference type="ChEBI" id="CHEBI:18420"/>
    </ligand>
</feature>
<dbReference type="SUPFAM" id="SSF81660">
    <property type="entry name" value="Metal cation-transporting ATPase, ATP-binding domain N"/>
    <property type="match status" value="1"/>
</dbReference>
<evidence type="ECO:0000256" key="1">
    <source>
        <dbReference type="ARBA" id="ARBA00004141"/>
    </source>
</evidence>
<feature type="transmembrane region" description="Helical" evidence="16">
    <location>
        <begin position="1350"/>
        <end position="1368"/>
    </location>
</feature>
<feature type="binding site" evidence="14">
    <location>
        <position position="1182"/>
    </location>
    <ligand>
        <name>ATP</name>
        <dbReference type="ChEBI" id="CHEBI:30616"/>
    </ligand>
</feature>
<dbReference type="NCBIfam" id="TIGR01652">
    <property type="entry name" value="ATPase-Plipid"/>
    <property type="match status" value="2"/>
</dbReference>
<evidence type="ECO:0000256" key="6">
    <source>
        <dbReference type="ARBA" id="ARBA00022840"/>
    </source>
</evidence>
<dbReference type="InterPro" id="IPR008250">
    <property type="entry name" value="ATPase_P-typ_transduc_dom_A_sf"/>
</dbReference>
<keyword evidence="10 16" id="KW-0472">Membrane</keyword>
<dbReference type="GO" id="GO:0000287">
    <property type="term" value="F:magnesium ion binding"/>
    <property type="evidence" value="ECO:0007669"/>
    <property type="project" value="UniProtKB-UniRule"/>
</dbReference>
<dbReference type="InterPro" id="IPR018303">
    <property type="entry name" value="ATPase_P-typ_P_site"/>
</dbReference>
<evidence type="ECO:0000259" key="18">
    <source>
        <dbReference type="Pfam" id="PF16209"/>
    </source>
</evidence>
<dbReference type="InterPro" id="IPR036412">
    <property type="entry name" value="HAD-like_sf"/>
</dbReference>
<feature type="binding site" evidence="14">
    <location>
        <position position="544"/>
    </location>
    <ligand>
        <name>ATP</name>
        <dbReference type="ChEBI" id="CHEBI:30616"/>
    </ligand>
</feature>
<evidence type="ECO:0000256" key="11">
    <source>
        <dbReference type="ARBA" id="ARBA00034036"/>
    </source>
</evidence>
<dbReference type="NCBIfam" id="TIGR01494">
    <property type="entry name" value="ATPase_P-type"/>
    <property type="match status" value="1"/>
</dbReference>
<dbReference type="InterPro" id="IPR006539">
    <property type="entry name" value="P-type_ATPase_IV"/>
</dbReference>
<evidence type="ECO:0000256" key="4">
    <source>
        <dbReference type="ARBA" id="ARBA00022723"/>
    </source>
</evidence>
<evidence type="ECO:0000256" key="15">
    <source>
        <dbReference type="PIRSR" id="PIRSR606539-3"/>
    </source>
</evidence>
<evidence type="ECO:0000313" key="20">
    <source>
        <dbReference type="EMBL" id="GAV46734.1"/>
    </source>
</evidence>
<feature type="compositionally biased region" description="Low complexity" evidence="17">
    <location>
        <begin position="1503"/>
        <end position="1517"/>
    </location>
</feature>
<dbReference type="EMBL" id="BDGX01000001">
    <property type="protein sequence ID" value="GAV46734.1"/>
    <property type="molecule type" value="Genomic_DNA"/>
</dbReference>
<feature type="binding site" evidence="14">
    <location>
        <position position="543"/>
    </location>
    <ligand>
        <name>ATP</name>
        <dbReference type="ChEBI" id="CHEBI:30616"/>
    </ligand>
</feature>
<evidence type="ECO:0000256" key="3">
    <source>
        <dbReference type="ARBA" id="ARBA00022692"/>
    </source>
</evidence>
<comment type="catalytic activity">
    <reaction evidence="11 16">
        <text>ATP + H2O + phospholipidSide 1 = ADP + phosphate + phospholipidSide 2.</text>
        <dbReference type="EC" id="7.6.2.1"/>
    </reaction>
</comment>
<feature type="transmembrane region" description="Helical" evidence="16">
    <location>
        <begin position="473"/>
        <end position="496"/>
    </location>
</feature>
<feature type="compositionally biased region" description="Low complexity" evidence="17">
    <location>
        <begin position="855"/>
        <end position="864"/>
    </location>
</feature>
<evidence type="ECO:0000256" key="2">
    <source>
        <dbReference type="ARBA" id="ARBA00008109"/>
    </source>
</evidence>
<evidence type="ECO:0000256" key="17">
    <source>
        <dbReference type="SAM" id="MobiDB-lite"/>
    </source>
</evidence>
<dbReference type="InterPro" id="IPR023299">
    <property type="entry name" value="ATPase_P-typ_cyto_dom_N"/>
</dbReference>
<comment type="similarity">
    <text evidence="2 16">Belongs to the cation transport ATPase (P-type) (TC 3.A.3) family. Type IV subfamily.</text>
</comment>
<dbReference type="Gene3D" id="3.40.50.1000">
    <property type="entry name" value="HAD superfamily/HAD-like"/>
    <property type="match status" value="1"/>
</dbReference>
<dbReference type="eggNOG" id="KOG0206">
    <property type="taxonomic scope" value="Eukaryota"/>
</dbReference>
<feature type="binding site" evidence="14">
    <location>
        <position position="545"/>
    </location>
    <ligand>
        <name>ATP</name>
        <dbReference type="ChEBI" id="CHEBI:30616"/>
    </ligand>
</feature>
<dbReference type="SUPFAM" id="SSF81665">
    <property type="entry name" value="Calcium ATPase, transmembrane domain M"/>
    <property type="match status" value="1"/>
</dbReference>
<feature type="domain" description="P-type ATPase N-terminal" evidence="18">
    <location>
        <begin position="126"/>
        <end position="184"/>
    </location>
</feature>
<feature type="transmembrane region" description="Helical" evidence="16">
    <location>
        <begin position="1319"/>
        <end position="1338"/>
    </location>
</feature>
<feature type="binding site" evidence="15">
    <location>
        <position position="543"/>
    </location>
    <ligand>
        <name>Mg(2+)</name>
        <dbReference type="ChEBI" id="CHEBI:18420"/>
    </ligand>
</feature>
<dbReference type="GO" id="GO:0016887">
    <property type="term" value="F:ATP hydrolysis activity"/>
    <property type="evidence" value="ECO:0007669"/>
    <property type="project" value="InterPro"/>
</dbReference>
<dbReference type="InterPro" id="IPR032630">
    <property type="entry name" value="P_typ_ATPase_c"/>
</dbReference>
<evidence type="ECO:0000259" key="19">
    <source>
        <dbReference type="Pfam" id="PF16212"/>
    </source>
</evidence>
<evidence type="ECO:0000256" key="7">
    <source>
        <dbReference type="ARBA" id="ARBA00022842"/>
    </source>
</evidence>
<dbReference type="Gene3D" id="2.70.150.10">
    <property type="entry name" value="Calcium-transporting ATPase, cytoplasmic transduction domain A"/>
    <property type="match status" value="1"/>
</dbReference>
<feature type="binding site" evidence="14">
    <location>
        <position position="1065"/>
    </location>
    <ligand>
        <name>ATP</name>
        <dbReference type="ChEBI" id="CHEBI:30616"/>
    </ligand>
</feature>
<dbReference type="GO" id="GO:0005886">
    <property type="term" value="C:plasma membrane"/>
    <property type="evidence" value="ECO:0007669"/>
    <property type="project" value="TreeGrafter"/>
</dbReference>
<dbReference type="PROSITE" id="PS00154">
    <property type="entry name" value="ATPASE_E1_E2"/>
    <property type="match status" value="1"/>
</dbReference>
<feature type="transmembrane region" description="Helical" evidence="16">
    <location>
        <begin position="158"/>
        <end position="175"/>
    </location>
</feature>
<feature type="transmembrane region" description="Helical" evidence="16">
    <location>
        <begin position="1424"/>
        <end position="1444"/>
    </location>
</feature>
<evidence type="ECO:0000313" key="21">
    <source>
        <dbReference type="Proteomes" id="UP000187013"/>
    </source>
</evidence>
<feature type="binding site" evidence="14">
    <location>
        <position position="1152"/>
    </location>
    <ligand>
        <name>ATP</name>
        <dbReference type="ChEBI" id="CHEBI:30616"/>
    </ligand>
</feature>
<dbReference type="FunFam" id="3.40.50.1000:FF:000001">
    <property type="entry name" value="Phospholipid-transporting ATPase IC"/>
    <property type="match status" value="1"/>
</dbReference>
<evidence type="ECO:0000256" key="13">
    <source>
        <dbReference type="PIRSR" id="PIRSR606539-1"/>
    </source>
</evidence>
<feature type="transmembrane region" description="Helical" evidence="16">
    <location>
        <begin position="1269"/>
        <end position="1289"/>
    </location>
</feature>
<feature type="binding site" evidence="14">
    <location>
        <position position="723"/>
    </location>
    <ligand>
        <name>ATP</name>
        <dbReference type="ChEBI" id="CHEBI:30616"/>
    </ligand>
</feature>
<feature type="active site" description="4-aspartylphosphate intermediate" evidence="13">
    <location>
        <position position="543"/>
    </location>
</feature>
<name>A0A1Q2ZTP6_ZYGRO</name>
<keyword evidence="3 16" id="KW-0812">Transmembrane</keyword>
<feature type="domain" description="P-type ATPase C-terminal" evidence="19">
    <location>
        <begin position="1206"/>
        <end position="1454"/>
    </location>
</feature>
<dbReference type="FunFam" id="3.40.1110.10:FF:000090">
    <property type="entry name" value="Phospholipid-transporting ATPase"/>
    <property type="match status" value="1"/>
</dbReference>
<dbReference type="PANTHER" id="PTHR24092:SF174">
    <property type="entry name" value="PHOSPHOLIPID-TRANSPORTING ATPASE DNF3-RELATED"/>
    <property type="match status" value="1"/>
</dbReference>
<feature type="binding site" evidence="14">
    <location>
        <position position="1183"/>
    </location>
    <ligand>
        <name>ATP</name>
        <dbReference type="ChEBI" id="CHEBI:30616"/>
    </ligand>
</feature>
<organism evidence="20 21">
    <name type="scientific">Zygosaccharomyces rouxii</name>
    <dbReference type="NCBI Taxonomy" id="4956"/>
    <lineage>
        <taxon>Eukaryota</taxon>
        <taxon>Fungi</taxon>
        <taxon>Dikarya</taxon>
        <taxon>Ascomycota</taxon>
        <taxon>Saccharomycotina</taxon>
        <taxon>Saccharomycetes</taxon>
        <taxon>Saccharomycetales</taxon>
        <taxon>Saccharomycetaceae</taxon>
        <taxon>Zygosaccharomyces</taxon>
    </lineage>
</organism>
<dbReference type="Proteomes" id="UP000187013">
    <property type="component" value="Unassembled WGS sequence"/>
</dbReference>
<feature type="region of interest" description="Disordered" evidence="17">
    <location>
        <begin position="633"/>
        <end position="659"/>
    </location>
</feature>
<feature type="compositionally biased region" description="Low complexity" evidence="17">
    <location>
        <begin position="649"/>
        <end position="659"/>
    </location>
</feature>
<accession>A0A1Q2ZTP6</accession>
<dbReference type="InterPro" id="IPR023298">
    <property type="entry name" value="ATPase_P-typ_TM_dom_sf"/>
</dbReference>
<comment type="subcellular location">
    <subcellularLocation>
        <location evidence="1 16">Membrane</location>
        <topology evidence="1 16">Multi-pass membrane protein</topology>
    </subcellularLocation>
</comment>